<dbReference type="RefSeq" id="WP_109731033.1">
    <property type="nucleotide sequence ID" value="NZ_BAAACK010000018.1"/>
</dbReference>
<comment type="subcellular location">
    <subcellularLocation>
        <location evidence="1">Cell membrane</location>
        <topology evidence="1">Multi-pass membrane protein</topology>
    </subcellularLocation>
</comment>
<dbReference type="GO" id="GO:0042910">
    <property type="term" value="F:xenobiotic transmembrane transporter activity"/>
    <property type="evidence" value="ECO:0007669"/>
    <property type="project" value="InterPro"/>
</dbReference>
<evidence type="ECO:0000256" key="5">
    <source>
        <dbReference type="ARBA" id="ARBA00022989"/>
    </source>
</evidence>
<organism evidence="8 9">
    <name type="scientific">Faecalicatena orotica</name>
    <dbReference type="NCBI Taxonomy" id="1544"/>
    <lineage>
        <taxon>Bacteria</taxon>
        <taxon>Bacillati</taxon>
        <taxon>Bacillota</taxon>
        <taxon>Clostridia</taxon>
        <taxon>Lachnospirales</taxon>
        <taxon>Lachnospiraceae</taxon>
        <taxon>Faecalicatena</taxon>
    </lineage>
</organism>
<dbReference type="PANTHER" id="PTHR43549:SF3">
    <property type="entry name" value="MULTIDRUG RESISTANCE PROTEIN YPNP-RELATED"/>
    <property type="match status" value="1"/>
</dbReference>
<dbReference type="GO" id="GO:0015297">
    <property type="term" value="F:antiporter activity"/>
    <property type="evidence" value="ECO:0007669"/>
    <property type="project" value="InterPro"/>
</dbReference>
<dbReference type="InterPro" id="IPR002528">
    <property type="entry name" value="MATE_fam"/>
</dbReference>
<keyword evidence="6 7" id="KW-0472">Membrane</keyword>
<name>A0A2Y9C9Z6_9FIRM</name>
<feature type="transmembrane region" description="Helical" evidence="7">
    <location>
        <begin position="293"/>
        <end position="314"/>
    </location>
</feature>
<dbReference type="OrthoDB" id="9776324at2"/>
<dbReference type="EMBL" id="QGDL01000005">
    <property type="protein sequence ID" value="PWJ29904.1"/>
    <property type="molecule type" value="Genomic_DNA"/>
</dbReference>
<feature type="transmembrane region" description="Helical" evidence="7">
    <location>
        <begin position="241"/>
        <end position="266"/>
    </location>
</feature>
<sequence>MKTQSNIEKRDLTSGSVFHTLIVFSLPFMLSTLLQTLYSMVDMMAVGNFVGKEGLSAVATGGQLMELITVFCVGFSTAGQIIISQHMGAHQEAKVCRISGTLCTILAGLALFLTAVGILGADVFLKILNIPPEAEGLAHTYVTICSLGILFTGFYNMIAAVFRGMGDSRHPLLFIAIASVINIVLDLFFIGVLKWQVAGAAAATVIGQASSVICSVIFLYRHQKEFYFSFQLQNFKPDRQMAKMLLSLGIPLGLQSSAVQISFLFVNSMINGLGVSVSAVFGAGQKLRNIPGIMTQAIGLGATAMIGQSFGAGLTDRVSKIYKSGCMVNAAIGTVITVVFFLFPEASFRLFTTDKGVLEYAPVFMFTLLIEIPAKIFMPSGSALISGVGNTRLSMTLALCDAFAGRIFLTWLFGNKLGLGAFGCFLGYTLATYVTAVPQVVYYLAGTWKGRKRLIAES</sequence>
<dbReference type="Proteomes" id="UP000245845">
    <property type="component" value="Unassembled WGS sequence"/>
</dbReference>
<evidence type="ECO:0000256" key="6">
    <source>
        <dbReference type="ARBA" id="ARBA00023136"/>
    </source>
</evidence>
<feature type="transmembrane region" description="Helical" evidence="7">
    <location>
        <begin position="326"/>
        <end position="343"/>
    </location>
</feature>
<feature type="transmembrane region" description="Helical" evidence="7">
    <location>
        <begin position="61"/>
        <end position="83"/>
    </location>
</feature>
<evidence type="ECO:0000313" key="9">
    <source>
        <dbReference type="Proteomes" id="UP000245845"/>
    </source>
</evidence>
<dbReference type="InterPro" id="IPR048279">
    <property type="entry name" value="MdtK-like"/>
</dbReference>
<evidence type="ECO:0000313" key="8">
    <source>
        <dbReference type="EMBL" id="PWJ29904.1"/>
    </source>
</evidence>
<evidence type="ECO:0000256" key="2">
    <source>
        <dbReference type="ARBA" id="ARBA00022448"/>
    </source>
</evidence>
<evidence type="ECO:0000256" key="7">
    <source>
        <dbReference type="SAM" id="Phobius"/>
    </source>
</evidence>
<keyword evidence="3" id="KW-1003">Cell membrane</keyword>
<dbReference type="NCBIfam" id="TIGR00797">
    <property type="entry name" value="matE"/>
    <property type="match status" value="1"/>
</dbReference>
<evidence type="ECO:0000256" key="3">
    <source>
        <dbReference type="ARBA" id="ARBA00022475"/>
    </source>
</evidence>
<feature type="transmembrane region" description="Helical" evidence="7">
    <location>
        <begin position="21"/>
        <end position="41"/>
    </location>
</feature>
<accession>A0A2Y9C9Z6</accession>
<proteinExistence type="predicted"/>
<dbReference type="GO" id="GO:0005886">
    <property type="term" value="C:plasma membrane"/>
    <property type="evidence" value="ECO:0007669"/>
    <property type="project" value="UniProtKB-SubCell"/>
</dbReference>
<keyword evidence="2" id="KW-0813">Transport</keyword>
<keyword evidence="5 7" id="KW-1133">Transmembrane helix</keyword>
<gene>
    <name evidence="8" type="ORF">A8806_105207</name>
</gene>
<feature type="transmembrane region" description="Helical" evidence="7">
    <location>
        <begin position="363"/>
        <end position="386"/>
    </location>
</feature>
<comment type="caution">
    <text evidence="8">The sequence shown here is derived from an EMBL/GenBank/DDBJ whole genome shotgun (WGS) entry which is preliminary data.</text>
</comment>
<evidence type="ECO:0000256" key="1">
    <source>
        <dbReference type="ARBA" id="ARBA00004651"/>
    </source>
</evidence>
<reference evidence="8 9" key="1">
    <citation type="submission" date="2018-05" db="EMBL/GenBank/DDBJ databases">
        <title>The Hungate 1000. A catalogue of reference genomes from the rumen microbiome.</title>
        <authorList>
            <person name="Kelly W."/>
        </authorList>
    </citation>
    <scope>NUCLEOTIDE SEQUENCE [LARGE SCALE GENOMIC DNA]</scope>
    <source>
        <strain evidence="8 9">NLAE-zl-C242</strain>
    </source>
</reference>
<dbReference type="PANTHER" id="PTHR43549">
    <property type="entry name" value="MULTIDRUG RESISTANCE PROTEIN YPNP-RELATED"/>
    <property type="match status" value="1"/>
</dbReference>
<dbReference type="CDD" id="cd13138">
    <property type="entry name" value="MATE_yoeA_like"/>
    <property type="match status" value="1"/>
</dbReference>
<dbReference type="InterPro" id="IPR052031">
    <property type="entry name" value="Membrane_Transporter-Flippase"/>
</dbReference>
<keyword evidence="9" id="KW-1185">Reference proteome</keyword>
<dbReference type="Pfam" id="PF01554">
    <property type="entry name" value="MatE"/>
    <property type="match status" value="2"/>
</dbReference>
<feature type="transmembrane region" description="Helical" evidence="7">
    <location>
        <begin position="199"/>
        <end position="220"/>
    </location>
</feature>
<dbReference type="PIRSF" id="PIRSF006603">
    <property type="entry name" value="DinF"/>
    <property type="match status" value="1"/>
</dbReference>
<feature type="transmembrane region" description="Helical" evidence="7">
    <location>
        <begin position="141"/>
        <end position="160"/>
    </location>
</feature>
<feature type="transmembrane region" description="Helical" evidence="7">
    <location>
        <begin position="95"/>
        <end position="121"/>
    </location>
</feature>
<protein>
    <submittedName>
        <fullName evidence="8">Putative MATE family efflux protein</fullName>
    </submittedName>
</protein>
<evidence type="ECO:0000256" key="4">
    <source>
        <dbReference type="ARBA" id="ARBA00022692"/>
    </source>
</evidence>
<dbReference type="AlphaFoldDB" id="A0A2Y9C9Z6"/>
<feature type="transmembrane region" description="Helical" evidence="7">
    <location>
        <begin position="393"/>
        <end position="413"/>
    </location>
</feature>
<keyword evidence="4 7" id="KW-0812">Transmembrane</keyword>
<feature type="transmembrane region" description="Helical" evidence="7">
    <location>
        <begin position="419"/>
        <end position="445"/>
    </location>
</feature>
<feature type="transmembrane region" description="Helical" evidence="7">
    <location>
        <begin position="172"/>
        <end position="193"/>
    </location>
</feature>